<proteinExistence type="predicted"/>
<reference evidence="1 2" key="1">
    <citation type="submission" date="2023-07" db="EMBL/GenBank/DDBJ databases">
        <title>Sequencing the genomes of 1000 actinobacteria strains.</title>
        <authorList>
            <person name="Klenk H.-P."/>
        </authorList>
    </citation>
    <scope>NUCLEOTIDE SEQUENCE [LARGE SCALE GENOMIC DNA]</scope>
    <source>
        <strain evidence="1 2">DSM 45805</strain>
    </source>
</reference>
<gene>
    <name evidence="1" type="ORF">FB470_006634</name>
</gene>
<comment type="caution">
    <text evidence="1">The sequence shown here is derived from an EMBL/GenBank/DDBJ whole genome shotgun (WGS) entry which is preliminary data.</text>
</comment>
<dbReference type="EMBL" id="JAUSUT010000001">
    <property type="protein sequence ID" value="MDQ0382640.1"/>
    <property type="molecule type" value="Genomic_DNA"/>
</dbReference>
<keyword evidence="2" id="KW-1185">Reference proteome</keyword>
<accession>A0ABU0F4X3</accession>
<organism evidence="1 2">
    <name type="scientific">Amycolatopsis thermophila</name>
    <dbReference type="NCBI Taxonomy" id="206084"/>
    <lineage>
        <taxon>Bacteria</taxon>
        <taxon>Bacillati</taxon>
        <taxon>Actinomycetota</taxon>
        <taxon>Actinomycetes</taxon>
        <taxon>Pseudonocardiales</taxon>
        <taxon>Pseudonocardiaceae</taxon>
        <taxon>Amycolatopsis</taxon>
    </lineage>
</organism>
<evidence type="ECO:0000313" key="2">
    <source>
        <dbReference type="Proteomes" id="UP001229651"/>
    </source>
</evidence>
<name>A0ABU0F4X3_9PSEU</name>
<protein>
    <submittedName>
        <fullName evidence="1">Uncharacterized protein</fullName>
    </submittedName>
</protein>
<sequence length="41" mass="4577">MPPPLFARWFETWALRTGKLDGPERLTYGGTGLIVRDTVSA</sequence>
<evidence type="ECO:0000313" key="1">
    <source>
        <dbReference type="EMBL" id="MDQ0382640.1"/>
    </source>
</evidence>
<dbReference type="Proteomes" id="UP001229651">
    <property type="component" value="Unassembled WGS sequence"/>
</dbReference>